<dbReference type="Proteomes" id="UP000631114">
    <property type="component" value="Unassembled WGS sequence"/>
</dbReference>
<reference evidence="2 3" key="1">
    <citation type="submission" date="2020-10" db="EMBL/GenBank/DDBJ databases">
        <title>The Coptis chinensis genome and diversification of protoberbering-type alkaloids.</title>
        <authorList>
            <person name="Wang B."/>
            <person name="Shu S."/>
            <person name="Song C."/>
            <person name="Liu Y."/>
        </authorList>
    </citation>
    <scope>NUCLEOTIDE SEQUENCE [LARGE SCALE GENOMIC DNA]</scope>
    <source>
        <strain evidence="2">HL-2020</strain>
        <tissue evidence="2">Leaf</tissue>
    </source>
</reference>
<protein>
    <submittedName>
        <fullName evidence="2">Uncharacterized protein</fullName>
    </submittedName>
</protein>
<keyword evidence="1" id="KW-0472">Membrane</keyword>
<name>A0A835IC09_9MAGN</name>
<dbReference type="EMBL" id="JADFTS010000003">
    <property type="protein sequence ID" value="KAF9614751.1"/>
    <property type="molecule type" value="Genomic_DNA"/>
</dbReference>
<proteinExistence type="predicted"/>
<evidence type="ECO:0000313" key="3">
    <source>
        <dbReference type="Proteomes" id="UP000631114"/>
    </source>
</evidence>
<dbReference type="PANTHER" id="PTHR31133">
    <property type="entry name" value="MEMBRANE PROTEIN"/>
    <property type="match status" value="1"/>
</dbReference>
<feature type="non-terminal residue" evidence="2">
    <location>
        <position position="1"/>
    </location>
</feature>
<dbReference type="PANTHER" id="PTHR31133:SF9">
    <property type="entry name" value="TRANSMEMBRANE PROTEIN"/>
    <property type="match status" value="1"/>
</dbReference>
<comment type="caution">
    <text evidence="2">The sequence shown here is derived from an EMBL/GenBank/DDBJ whole genome shotgun (WGS) entry which is preliminary data.</text>
</comment>
<sequence length="123" mass="13854">VCVPFAGLSILLWPIAVALASLAGICSGFFLELYAAAVAYQVHFDHLLYLTRTLQRVVYSMSLLYWPCLMNTPMISSTSERGRAFLGMLYILPRYREVADYSVGRTVKRVTEKLEVVCTKQPL</sequence>
<evidence type="ECO:0000313" key="2">
    <source>
        <dbReference type="EMBL" id="KAF9614751.1"/>
    </source>
</evidence>
<dbReference type="AlphaFoldDB" id="A0A835IC09"/>
<feature type="transmembrane region" description="Helical" evidence="1">
    <location>
        <begin position="12"/>
        <end position="35"/>
    </location>
</feature>
<dbReference type="InterPro" id="IPR040229">
    <property type="entry name" value="At3g27390-like"/>
</dbReference>
<organism evidence="2 3">
    <name type="scientific">Coptis chinensis</name>
    <dbReference type="NCBI Taxonomy" id="261450"/>
    <lineage>
        <taxon>Eukaryota</taxon>
        <taxon>Viridiplantae</taxon>
        <taxon>Streptophyta</taxon>
        <taxon>Embryophyta</taxon>
        <taxon>Tracheophyta</taxon>
        <taxon>Spermatophyta</taxon>
        <taxon>Magnoliopsida</taxon>
        <taxon>Ranunculales</taxon>
        <taxon>Ranunculaceae</taxon>
        <taxon>Coptidoideae</taxon>
        <taxon>Coptis</taxon>
    </lineage>
</organism>
<keyword evidence="1" id="KW-1133">Transmembrane helix</keyword>
<keyword evidence="1" id="KW-0812">Transmembrane</keyword>
<gene>
    <name evidence="2" type="ORF">IFM89_020595</name>
</gene>
<evidence type="ECO:0000256" key="1">
    <source>
        <dbReference type="SAM" id="Phobius"/>
    </source>
</evidence>
<keyword evidence="3" id="KW-1185">Reference proteome</keyword>
<accession>A0A835IC09</accession>